<dbReference type="EMBL" id="CM027689">
    <property type="protein sequence ID" value="KAG0513856.1"/>
    <property type="molecule type" value="Genomic_DNA"/>
</dbReference>
<name>A0A921Q2Q3_SORBI</name>
<feature type="compositionally biased region" description="Basic and acidic residues" evidence="1">
    <location>
        <begin position="71"/>
        <end position="95"/>
    </location>
</feature>
<gene>
    <name evidence="2" type="ORF">BDA96_10G139400</name>
</gene>
<feature type="region of interest" description="Disordered" evidence="1">
    <location>
        <begin position="47"/>
        <end position="95"/>
    </location>
</feature>
<evidence type="ECO:0000313" key="2">
    <source>
        <dbReference type="EMBL" id="KAG0513856.1"/>
    </source>
</evidence>
<evidence type="ECO:0000256" key="1">
    <source>
        <dbReference type="SAM" id="MobiDB-lite"/>
    </source>
</evidence>
<reference evidence="2" key="2">
    <citation type="submission" date="2020-10" db="EMBL/GenBank/DDBJ databases">
        <authorList>
            <person name="Cooper E.A."/>
            <person name="Brenton Z.W."/>
            <person name="Flinn B.S."/>
            <person name="Jenkins J."/>
            <person name="Shu S."/>
            <person name="Flowers D."/>
            <person name="Luo F."/>
            <person name="Wang Y."/>
            <person name="Xia P."/>
            <person name="Barry K."/>
            <person name="Daum C."/>
            <person name="Lipzen A."/>
            <person name="Yoshinaga Y."/>
            <person name="Schmutz J."/>
            <person name="Saski C."/>
            <person name="Vermerris W."/>
            <person name="Kresovich S."/>
        </authorList>
    </citation>
    <scope>NUCLEOTIDE SEQUENCE</scope>
</reference>
<reference evidence="2" key="1">
    <citation type="journal article" date="2019" name="BMC Genomics">
        <title>A new reference genome for Sorghum bicolor reveals high levels of sequence similarity between sweet and grain genotypes: implications for the genetics of sugar metabolism.</title>
        <authorList>
            <person name="Cooper E.A."/>
            <person name="Brenton Z.W."/>
            <person name="Flinn B.S."/>
            <person name="Jenkins J."/>
            <person name="Shu S."/>
            <person name="Flowers D."/>
            <person name="Luo F."/>
            <person name="Wang Y."/>
            <person name="Xia P."/>
            <person name="Barry K."/>
            <person name="Daum C."/>
            <person name="Lipzen A."/>
            <person name="Yoshinaga Y."/>
            <person name="Schmutz J."/>
            <person name="Saski C."/>
            <person name="Vermerris W."/>
            <person name="Kresovich S."/>
        </authorList>
    </citation>
    <scope>NUCLEOTIDE SEQUENCE</scope>
</reference>
<protein>
    <submittedName>
        <fullName evidence="2">Uncharacterized protein</fullName>
    </submittedName>
</protein>
<evidence type="ECO:0000313" key="3">
    <source>
        <dbReference type="Proteomes" id="UP000807115"/>
    </source>
</evidence>
<comment type="caution">
    <text evidence="2">The sequence shown here is derived from an EMBL/GenBank/DDBJ whole genome shotgun (WGS) entry which is preliminary data.</text>
</comment>
<dbReference type="Proteomes" id="UP000807115">
    <property type="component" value="Chromosome 10"/>
</dbReference>
<sequence>MTLLQSITLLMPHVSPRSTHFCSHAPCHREATMPFSGATPTGCRRGAVPDPLLARERPYGPTIKKPRSRHAWSEDREQEGNEEVRIDSYSHERDL</sequence>
<proteinExistence type="predicted"/>
<accession>A0A921Q2Q3</accession>
<organism evidence="2 3">
    <name type="scientific">Sorghum bicolor</name>
    <name type="common">Sorghum</name>
    <name type="synonym">Sorghum vulgare</name>
    <dbReference type="NCBI Taxonomy" id="4558"/>
    <lineage>
        <taxon>Eukaryota</taxon>
        <taxon>Viridiplantae</taxon>
        <taxon>Streptophyta</taxon>
        <taxon>Embryophyta</taxon>
        <taxon>Tracheophyta</taxon>
        <taxon>Spermatophyta</taxon>
        <taxon>Magnoliopsida</taxon>
        <taxon>Liliopsida</taxon>
        <taxon>Poales</taxon>
        <taxon>Poaceae</taxon>
        <taxon>PACMAD clade</taxon>
        <taxon>Panicoideae</taxon>
        <taxon>Andropogonodae</taxon>
        <taxon>Andropogoneae</taxon>
        <taxon>Sorghinae</taxon>
        <taxon>Sorghum</taxon>
    </lineage>
</organism>
<dbReference type="AlphaFoldDB" id="A0A921Q2Q3"/>